<evidence type="ECO:0000256" key="2">
    <source>
        <dbReference type="ARBA" id="ARBA00022801"/>
    </source>
</evidence>
<dbReference type="PANTHER" id="PTHR43794:SF11">
    <property type="entry name" value="AMIDOHYDROLASE-RELATED DOMAIN-CONTAINING PROTEIN"/>
    <property type="match status" value="1"/>
</dbReference>
<feature type="domain" description="Amidohydrolase-related" evidence="3">
    <location>
        <begin position="56"/>
        <end position="433"/>
    </location>
</feature>
<comment type="caution">
    <text evidence="4">The sequence shown here is derived from an EMBL/GenBank/DDBJ whole genome shotgun (WGS) entry which is preliminary data.</text>
</comment>
<evidence type="ECO:0000256" key="1">
    <source>
        <dbReference type="ARBA" id="ARBA00006745"/>
    </source>
</evidence>
<dbReference type="EMBL" id="SLXD01000010">
    <property type="protein sequence ID" value="TCP01184.1"/>
    <property type="molecule type" value="Genomic_DNA"/>
</dbReference>
<dbReference type="OrthoDB" id="9807210at2"/>
<dbReference type="InterPro" id="IPR011059">
    <property type="entry name" value="Metal-dep_hydrolase_composite"/>
</dbReference>
<dbReference type="GeneID" id="99686606"/>
<dbReference type="RefSeq" id="WP_132648302.1">
    <property type="nucleotide sequence ID" value="NZ_CP181386.1"/>
</dbReference>
<dbReference type="CDD" id="cd01298">
    <property type="entry name" value="ATZ_TRZ_like"/>
    <property type="match status" value="1"/>
</dbReference>
<evidence type="ECO:0000259" key="3">
    <source>
        <dbReference type="Pfam" id="PF01979"/>
    </source>
</evidence>
<evidence type="ECO:0000313" key="4">
    <source>
        <dbReference type="EMBL" id="TCP01184.1"/>
    </source>
</evidence>
<dbReference type="NCBIfam" id="NF009059">
    <property type="entry name" value="PRK12393.1"/>
    <property type="match status" value="1"/>
</dbReference>
<proteinExistence type="inferred from homology"/>
<dbReference type="InterPro" id="IPR032466">
    <property type="entry name" value="Metal_Hydrolase"/>
</dbReference>
<dbReference type="PANTHER" id="PTHR43794">
    <property type="entry name" value="AMINOHYDROLASE SSNA-RELATED"/>
    <property type="match status" value="1"/>
</dbReference>
<gene>
    <name evidence="4" type="ORF">EV684_110115</name>
</gene>
<dbReference type="InterPro" id="IPR050287">
    <property type="entry name" value="MTA/SAH_deaminase"/>
</dbReference>
<evidence type="ECO:0000313" key="5">
    <source>
        <dbReference type="Proteomes" id="UP000295106"/>
    </source>
</evidence>
<dbReference type="SUPFAM" id="SSF51338">
    <property type="entry name" value="Composite domain of metallo-dependent hydrolases"/>
    <property type="match status" value="2"/>
</dbReference>
<dbReference type="Pfam" id="PF01979">
    <property type="entry name" value="Amidohydro_1"/>
    <property type="match status" value="1"/>
</dbReference>
<comment type="similarity">
    <text evidence="1">Belongs to the metallo-dependent hydrolases superfamily. ATZ/TRZ family.</text>
</comment>
<organism evidence="4 5">
    <name type="scientific">Rubrivivax gelatinosus</name>
    <name type="common">Rhodocyclus gelatinosus</name>
    <name type="synonym">Rhodopseudomonas gelatinosa</name>
    <dbReference type="NCBI Taxonomy" id="28068"/>
    <lineage>
        <taxon>Bacteria</taxon>
        <taxon>Pseudomonadati</taxon>
        <taxon>Pseudomonadota</taxon>
        <taxon>Betaproteobacteria</taxon>
        <taxon>Burkholderiales</taxon>
        <taxon>Sphaerotilaceae</taxon>
        <taxon>Rubrivivax</taxon>
    </lineage>
</organism>
<sequence length="463" mass="49734">MTDFLVRGAAELWTGRRDAMRVRGPVDLRVRAGRVAAIGTLAAEPGERVLDAAGCIVYPAWVNTHHHLFQSLLKGIPGAIDLPLVPWLGAVTVPYRAGFRSEDAFRVAVRVGLVELALSGCGTVADHQYHVYPGMDYDPSEVCFEEAERLGLRFVLCRGGQTLPSADAPPEAVPETLEQFLAGVEHDAARFHDPSPHAMRRVVSAITTPHTSCTSGELREIARHARGLGLRLHSHLSETDDYLRWAREHHGCSPIEFAERHEWLGPDVWYAHMVHLDDAELRRCAETGTGIAHCPQSNARLGSGIARIPEALALGVPVGLAVDGAASNEACDMFSEAHACWLTHRADPRSGRFAGQPGGHAGAMTVEDVVHVGTAGGARVLGLDGVGTLAVGQGADFAVYDPREPRHFGLHDPAVAPVASGGRTPLRALVVAGRVVVEHDTIPGLDLAGLREDAARWVRALRR</sequence>
<dbReference type="Proteomes" id="UP000295106">
    <property type="component" value="Unassembled WGS sequence"/>
</dbReference>
<protein>
    <submittedName>
        <fullName evidence="4">Cytosine/adenosine deaminase-related metal-dependent hydrolase</fullName>
    </submittedName>
</protein>
<dbReference type="Gene3D" id="3.20.20.140">
    <property type="entry name" value="Metal-dependent hydrolases"/>
    <property type="match status" value="1"/>
</dbReference>
<dbReference type="SUPFAM" id="SSF51556">
    <property type="entry name" value="Metallo-dependent hydrolases"/>
    <property type="match status" value="1"/>
</dbReference>
<dbReference type="AlphaFoldDB" id="A0A4R2MA46"/>
<keyword evidence="2 4" id="KW-0378">Hydrolase</keyword>
<dbReference type="InterPro" id="IPR006680">
    <property type="entry name" value="Amidohydro-rel"/>
</dbReference>
<dbReference type="GO" id="GO:0016810">
    <property type="term" value="F:hydrolase activity, acting on carbon-nitrogen (but not peptide) bonds"/>
    <property type="evidence" value="ECO:0007669"/>
    <property type="project" value="InterPro"/>
</dbReference>
<reference evidence="4 5" key="1">
    <citation type="submission" date="2019-03" db="EMBL/GenBank/DDBJ databases">
        <title>Genomic Encyclopedia of Type Strains, Phase IV (KMG-IV): sequencing the most valuable type-strain genomes for metagenomic binning, comparative biology and taxonomic classification.</title>
        <authorList>
            <person name="Goeker M."/>
        </authorList>
    </citation>
    <scope>NUCLEOTIDE SEQUENCE [LARGE SCALE GENOMIC DNA]</scope>
    <source>
        <strain evidence="4 5">DSM 1709</strain>
    </source>
</reference>
<accession>A0A4R2MA46</accession>
<name>A0A4R2MA46_RUBGE</name>
<dbReference type="Gene3D" id="2.30.40.10">
    <property type="entry name" value="Urease, subunit C, domain 1"/>
    <property type="match status" value="2"/>
</dbReference>